<keyword evidence="2" id="KW-0805">Transcription regulation</keyword>
<evidence type="ECO:0000259" key="7">
    <source>
        <dbReference type="Pfam" id="PF07002"/>
    </source>
</evidence>
<dbReference type="Gene3D" id="2.40.330.10">
    <property type="entry name" value="DNA-binding pseudobarrel domain"/>
    <property type="match status" value="1"/>
</dbReference>
<dbReference type="PANTHER" id="PTHR31541">
    <property type="entry name" value="B3 DOMAIN PLANT PROTEIN-RELATED"/>
    <property type="match status" value="1"/>
</dbReference>
<organism evidence="8 9">
    <name type="scientific">Deinandra increscens subsp. villosa</name>
    <dbReference type="NCBI Taxonomy" id="3103831"/>
    <lineage>
        <taxon>Eukaryota</taxon>
        <taxon>Viridiplantae</taxon>
        <taxon>Streptophyta</taxon>
        <taxon>Embryophyta</taxon>
        <taxon>Tracheophyta</taxon>
        <taxon>Spermatophyta</taxon>
        <taxon>Magnoliopsida</taxon>
        <taxon>eudicotyledons</taxon>
        <taxon>Gunneridae</taxon>
        <taxon>Pentapetalae</taxon>
        <taxon>asterids</taxon>
        <taxon>campanulids</taxon>
        <taxon>Asterales</taxon>
        <taxon>Asteraceae</taxon>
        <taxon>Asteroideae</taxon>
        <taxon>Heliantheae alliance</taxon>
        <taxon>Madieae</taxon>
        <taxon>Madiinae</taxon>
        <taxon>Deinandra</taxon>
    </lineage>
</organism>
<dbReference type="Proteomes" id="UP001408789">
    <property type="component" value="Unassembled WGS sequence"/>
</dbReference>
<dbReference type="InterPro" id="IPR010734">
    <property type="entry name" value="Copine_C"/>
</dbReference>
<dbReference type="GO" id="GO:0005634">
    <property type="term" value="C:nucleus"/>
    <property type="evidence" value="ECO:0007669"/>
    <property type="project" value="UniProtKB-SubCell"/>
</dbReference>
<evidence type="ECO:0000256" key="4">
    <source>
        <dbReference type="ARBA" id="ARBA00023163"/>
    </source>
</evidence>
<keyword evidence="4" id="KW-0804">Transcription</keyword>
<dbReference type="Pfam" id="PF07002">
    <property type="entry name" value="Copine"/>
    <property type="match status" value="1"/>
</dbReference>
<dbReference type="SUPFAM" id="SSF101936">
    <property type="entry name" value="DNA-binding pseudobarrel domain"/>
    <property type="match status" value="1"/>
</dbReference>
<evidence type="ECO:0000256" key="3">
    <source>
        <dbReference type="ARBA" id="ARBA00023125"/>
    </source>
</evidence>
<sequence>MAKITKKIKAAERRGSRGKFPKTSSEAICREKIAMLLCLLDFHDDPTCTTEAMLRRLRQIEERNPKQHSSSATTVIRKITFKFDGKKYVNQAAPPDASYNLDSENPKMISYDGKEGDQKSFQQQPKKKKNGNEDHGDHIVMENPSCSDDNMKVGDFITSIGGSEAELVIRKTLTKSDCDKGLGRLLIPAIQVKNPGFLAVDEKRRLEMKECISVDVFDPQRRKWTLNLAQWKMKNENYALRTKWKNIVCANGFKENTVIRVFSFRLQQKLCFAVVGWDCVHELYISIFRLVKASDLPLSILIVGVGGADFKEMEIKVINYKF</sequence>
<evidence type="ECO:0000256" key="1">
    <source>
        <dbReference type="ARBA" id="ARBA00004123"/>
    </source>
</evidence>
<dbReference type="EMBL" id="JBCNJP010000008">
    <property type="protein sequence ID" value="KAK9073974.1"/>
    <property type="molecule type" value="Genomic_DNA"/>
</dbReference>
<comment type="subcellular location">
    <subcellularLocation>
        <location evidence="1">Nucleus</location>
    </subcellularLocation>
</comment>
<dbReference type="AlphaFoldDB" id="A0AAP0DMT1"/>
<evidence type="ECO:0000313" key="9">
    <source>
        <dbReference type="Proteomes" id="UP001408789"/>
    </source>
</evidence>
<feature type="compositionally biased region" description="Basic and acidic residues" evidence="6">
    <location>
        <begin position="130"/>
        <end position="140"/>
    </location>
</feature>
<name>A0AAP0DMT1_9ASTR</name>
<protein>
    <recommendedName>
        <fullName evidence="7">Copine C-terminal domain-containing protein</fullName>
    </recommendedName>
</protein>
<evidence type="ECO:0000313" key="8">
    <source>
        <dbReference type="EMBL" id="KAK9073974.1"/>
    </source>
</evidence>
<proteinExistence type="predicted"/>
<keyword evidence="9" id="KW-1185">Reference proteome</keyword>
<comment type="caution">
    <text evidence="8">The sequence shown here is derived from an EMBL/GenBank/DDBJ whole genome shotgun (WGS) entry which is preliminary data.</text>
</comment>
<feature type="region of interest" description="Disordered" evidence="6">
    <location>
        <begin position="94"/>
        <end position="145"/>
    </location>
</feature>
<dbReference type="GO" id="GO:0003677">
    <property type="term" value="F:DNA binding"/>
    <property type="evidence" value="ECO:0007669"/>
    <property type="project" value="UniProtKB-KW"/>
</dbReference>
<evidence type="ECO:0000256" key="5">
    <source>
        <dbReference type="ARBA" id="ARBA00023242"/>
    </source>
</evidence>
<dbReference type="CDD" id="cd10017">
    <property type="entry name" value="B3_DNA"/>
    <property type="match status" value="1"/>
</dbReference>
<dbReference type="Pfam" id="PF03754">
    <property type="entry name" value="At2g31720-like"/>
    <property type="match status" value="1"/>
</dbReference>
<dbReference type="InterPro" id="IPR015300">
    <property type="entry name" value="DNA-bd_pseudobarrel_sf"/>
</dbReference>
<accession>A0AAP0DMT1</accession>
<feature type="region of interest" description="Disordered" evidence="6">
    <location>
        <begin position="1"/>
        <end position="21"/>
    </location>
</feature>
<dbReference type="PANTHER" id="PTHR31541:SF25">
    <property type="entry name" value="GAMMA-GLIADIN B"/>
    <property type="match status" value="1"/>
</dbReference>
<keyword evidence="3" id="KW-0238">DNA-binding</keyword>
<evidence type="ECO:0000256" key="2">
    <source>
        <dbReference type="ARBA" id="ARBA00023015"/>
    </source>
</evidence>
<evidence type="ECO:0000256" key="6">
    <source>
        <dbReference type="SAM" id="MobiDB-lite"/>
    </source>
</evidence>
<reference evidence="8 9" key="1">
    <citation type="submission" date="2024-04" db="EMBL/GenBank/DDBJ databases">
        <title>The reference genome of an endangered Asteraceae, Deinandra increscens subsp. villosa, native to the Central Coast of California.</title>
        <authorList>
            <person name="Guilliams M."/>
            <person name="Hasenstab-Lehman K."/>
            <person name="Meyer R."/>
            <person name="Mcevoy S."/>
        </authorList>
    </citation>
    <scope>NUCLEOTIDE SEQUENCE [LARGE SCALE GENOMIC DNA]</scope>
    <source>
        <tissue evidence="8">Leaf</tissue>
    </source>
</reference>
<feature type="domain" description="Copine C-terminal" evidence="7">
    <location>
        <begin position="286"/>
        <end position="314"/>
    </location>
</feature>
<dbReference type="InterPro" id="IPR003340">
    <property type="entry name" value="B3_DNA-bd"/>
</dbReference>
<dbReference type="InterPro" id="IPR005508">
    <property type="entry name" value="At2g31720-like"/>
</dbReference>
<keyword evidence="5" id="KW-0539">Nucleus</keyword>
<gene>
    <name evidence="8" type="ORF">SSX86_006569</name>
</gene>